<keyword evidence="3" id="KW-1185">Reference proteome</keyword>
<feature type="compositionally biased region" description="Gly residues" evidence="1">
    <location>
        <begin position="51"/>
        <end position="60"/>
    </location>
</feature>
<protein>
    <submittedName>
        <fullName evidence="2">Uncharacterized protein</fullName>
    </submittedName>
</protein>
<dbReference type="Proteomes" id="UP000215902">
    <property type="component" value="Unassembled WGS sequence"/>
</dbReference>
<feature type="region of interest" description="Disordered" evidence="1">
    <location>
        <begin position="1"/>
        <end position="99"/>
    </location>
</feature>
<evidence type="ECO:0000313" key="2">
    <source>
        <dbReference type="EMBL" id="PAA76692.1"/>
    </source>
</evidence>
<dbReference type="AlphaFoldDB" id="A0A267FUP8"/>
<gene>
    <name evidence="2" type="ORF">BOX15_Mlig006381g1</name>
</gene>
<evidence type="ECO:0000313" key="3">
    <source>
        <dbReference type="Proteomes" id="UP000215902"/>
    </source>
</evidence>
<evidence type="ECO:0000256" key="1">
    <source>
        <dbReference type="SAM" id="MobiDB-lite"/>
    </source>
</evidence>
<proteinExistence type="predicted"/>
<accession>A0A267FUP8</accession>
<organism evidence="2 3">
    <name type="scientific">Macrostomum lignano</name>
    <dbReference type="NCBI Taxonomy" id="282301"/>
    <lineage>
        <taxon>Eukaryota</taxon>
        <taxon>Metazoa</taxon>
        <taxon>Spiralia</taxon>
        <taxon>Lophotrochozoa</taxon>
        <taxon>Platyhelminthes</taxon>
        <taxon>Rhabditophora</taxon>
        <taxon>Macrostomorpha</taxon>
        <taxon>Macrostomida</taxon>
        <taxon>Macrostomidae</taxon>
        <taxon>Macrostomum</taxon>
    </lineage>
</organism>
<feature type="compositionally biased region" description="Low complexity" evidence="1">
    <location>
        <begin position="41"/>
        <end position="50"/>
    </location>
</feature>
<name>A0A267FUP8_9PLAT</name>
<feature type="region of interest" description="Disordered" evidence="1">
    <location>
        <begin position="203"/>
        <end position="264"/>
    </location>
</feature>
<feature type="compositionally biased region" description="Low complexity" evidence="1">
    <location>
        <begin position="205"/>
        <end position="217"/>
    </location>
</feature>
<dbReference type="EMBL" id="NIVC01000801">
    <property type="protein sequence ID" value="PAA76692.1"/>
    <property type="molecule type" value="Genomic_DNA"/>
</dbReference>
<reference evidence="2 3" key="1">
    <citation type="submission" date="2017-06" db="EMBL/GenBank/DDBJ databases">
        <title>A platform for efficient transgenesis in Macrostomum lignano, a flatworm model organism for stem cell research.</title>
        <authorList>
            <person name="Berezikov E."/>
        </authorList>
    </citation>
    <scope>NUCLEOTIDE SEQUENCE [LARGE SCALE GENOMIC DNA]</scope>
    <source>
        <strain evidence="2">DV1</strain>
        <tissue evidence="2">Whole organism</tissue>
    </source>
</reference>
<sequence>MSVPQQQAEGPSRRSGRRLTASSSSGGGLKTGWLRHRLRRLSLPSLLAGGFSSGSGGGGGGRRRRRRPRSPEQPLTQKPQQTLQPPVSSTPKTPEIRVVPPWRPLSNAERHRINLLYHLLRDHTDALRLCSLSTAVEGEEDTVDAELLSSWLGVAADELLDEFGDDDEVWTSGGSECDCECDCEEEDEDCFRLKKCKCDSDSCHSGHSAAPSGSSTSVARSAGTRSTTGNIGRLWDCGTATGTSNDEYDDDLDFDPFSDPSILP</sequence>
<feature type="compositionally biased region" description="Low complexity" evidence="1">
    <location>
        <begin position="72"/>
        <end position="86"/>
    </location>
</feature>
<feature type="compositionally biased region" description="Acidic residues" evidence="1">
    <location>
        <begin position="246"/>
        <end position="256"/>
    </location>
</feature>
<comment type="caution">
    <text evidence="2">The sequence shown here is derived from an EMBL/GenBank/DDBJ whole genome shotgun (WGS) entry which is preliminary data.</text>
</comment>